<dbReference type="AlphaFoldDB" id="A0A5E5P0Z8"/>
<keyword evidence="3" id="KW-0238">DNA-binding</keyword>
<evidence type="ECO:0000256" key="3">
    <source>
        <dbReference type="ARBA" id="ARBA00023125"/>
    </source>
</evidence>
<name>A0A5E5P0Z8_9BURK</name>
<dbReference type="PANTHER" id="PTHR30629:SF2">
    <property type="entry name" value="PROPHAGE INTEGRASE INTS-RELATED"/>
    <property type="match status" value="1"/>
</dbReference>
<dbReference type="EMBL" id="CABPSX010000002">
    <property type="protein sequence ID" value="VVG70177.1"/>
    <property type="molecule type" value="Genomic_DNA"/>
</dbReference>
<sequence>MSKSHAATNLRRLEAHVFPYFSQIPTVDVDAPTILDAQQRVDETAHRLRSIMGQAFQYAIATVRATRDPSTDLRGAIPPKHLRHHAAIIDPEQLGATLRTIHGYTGNPVVETALTLSPYLFQRPGEQRLAEWSAFDPDGAAWEIPPSRMKRTEDGKANGAASVWCLDRPSDGRKCC</sequence>
<dbReference type="Proteomes" id="UP000270216">
    <property type="component" value="Unassembled WGS sequence"/>
</dbReference>
<evidence type="ECO:0000259" key="4">
    <source>
        <dbReference type="Pfam" id="PF22022"/>
    </source>
</evidence>
<dbReference type="GO" id="GO:0003677">
    <property type="term" value="F:DNA binding"/>
    <property type="evidence" value="ECO:0007669"/>
    <property type="project" value="UniProtKB-KW"/>
</dbReference>
<evidence type="ECO:0000313" key="6">
    <source>
        <dbReference type="EMBL" id="VVG70177.1"/>
    </source>
</evidence>
<dbReference type="InterPro" id="IPR050808">
    <property type="entry name" value="Phage_Integrase"/>
</dbReference>
<evidence type="ECO:0000313" key="7">
    <source>
        <dbReference type="Proteomes" id="UP000270216"/>
    </source>
</evidence>
<reference evidence="6 8" key="2">
    <citation type="submission" date="2019-08" db="EMBL/GenBank/DDBJ databases">
        <authorList>
            <person name="Peeters C."/>
        </authorList>
    </citation>
    <scope>NUCLEOTIDE SEQUENCE [LARGE SCALE GENOMIC DNA]</scope>
    <source>
        <strain evidence="6 8">LMG 18089</strain>
    </source>
</reference>
<dbReference type="EMBL" id="RWHX01000005">
    <property type="protein sequence ID" value="RSK84766.1"/>
    <property type="molecule type" value="Genomic_DNA"/>
</dbReference>
<evidence type="ECO:0000313" key="5">
    <source>
        <dbReference type="EMBL" id="RSK84766.1"/>
    </source>
</evidence>
<dbReference type="Proteomes" id="UP000364291">
    <property type="component" value="Unassembled WGS sequence"/>
</dbReference>
<keyword evidence="7" id="KW-1185">Reference proteome</keyword>
<evidence type="ECO:0000313" key="8">
    <source>
        <dbReference type="Proteomes" id="UP000364291"/>
    </source>
</evidence>
<dbReference type="Pfam" id="PF22022">
    <property type="entry name" value="Phage_int_M"/>
    <property type="match status" value="1"/>
</dbReference>
<dbReference type="OrthoDB" id="9775880at2"/>
<dbReference type="InterPro" id="IPR053876">
    <property type="entry name" value="Phage_int_M"/>
</dbReference>
<comment type="similarity">
    <text evidence="1">Belongs to the 'phage' integrase family.</text>
</comment>
<accession>A0A5E5P0Z8</accession>
<dbReference type="PANTHER" id="PTHR30629">
    <property type="entry name" value="PROPHAGE INTEGRASE"/>
    <property type="match status" value="1"/>
</dbReference>
<dbReference type="InterPro" id="IPR010998">
    <property type="entry name" value="Integrase_recombinase_N"/>
</dbReference>
<dbReference type="Gene3D" id="1.10.150.130">
    <property type="match status" value="1"/>
</dbReference>
<dbReference type="InterPro" id="IPR011010">
    <property type="entry name" value="DNA_brk_join_enz"/>
</dbReference>
<evidence type="ECO:0000256" key="1">
    <source>
        <dbReference type="ARBA" id="ARBA00008857"/>
    </source>
</evidence>
<dbReference type="SUPFAM" id="SSF56349">
    <property type="entry name" value="DNA breaking-rejoining enzymes"/>
    <property type="match status" value="1"/>
</dbReference>
<organism evidence="6 8">
    <name type="scientific">Pandoraea apista</name>
    <dbReference type="NCBI Taxonomy" id="93218"/>
    <lineage>
        <taxon>Bacteria</taxon>
        <taxon>Pseudomonadati</taxon>
        <taxon>Pseudomonadota</taxon>
        <taxon>Betaproteobacteria</taxon>
        <taxon>Burkholderiales</taxon>
        <taxon>Burkholderiaceae</taxon>
        <taxon>Pandoraea</taxon>
    </lineage>
</organism>
<dbReference type="GO" id="GO:0015074">
    <property type="term" value="P:DNA integration"/>
    <property type="evidence" value="ECO:0007669"/>
    <property type="project" value="UniProtKB-KW"/>
</dbReference>
<feature type="domain" description="Phage integrase central" evidence="4">
    <location>
        <begin position="2"/>
        <end position="76"/>
    </location>
</feature>
<protein>
    <submittedName>
        <fullName evidence="6">Integrase</fullName>
    </submittedName>
</protein>
<keyword evidence="2" id="KW-0229">DNA integration</keyword>
<gene>
    <name evidence="5" type="ORF">EJE83_05095</name>
    <name evidence="6" type="ORF">PAP18089_01136</name>
</gene>
<dbReference type="RefSeq" id="WP_107337341.1">
    <property type="nucleotide sequence ID" value="NZ_CABPSX010000002.1"/>
</dbReference>
<evidence type="ECO:0000256" key="2">
    <source>
        <dbReference type="ARBA" id="ARBA00022908"/>
    </source>
</evidence>
<reference evidence="5 7" key="1">
    <citation type="submission" date="2018-12" db="EMBL/GenBank/DDBJ databases">
        <title>Whole genome sequence of a Pandoraea apista isolate from a patient with cystic fibrosis.</title>
        <authorList>
            <person name="Kenna D.T."/>
            <person name="Turton J.F."/>
        </authorList>
    </citation>
    <scope>NUCLEOTIDE SEQUENCE [LARGE SCALE GENOMIC DNA]</scope>
    <source>
        <strain evidence="5 7">Pa13324</strain>
    </source>
</reference>
<proteinExistence type="inferred from homology"/>